<evidence type="ECO:0000259" key="1">
    <source>
        <dbReference type="PROSITE" id="PS51819"/>
    </source>
</evidence>
<dbReference type="SUPFAM" id="SSF54593">
    <property type="entry name" value="Glyoxalase/Bleomycin resistance protein/Dihydroxybiphenyl dioxygenase"/>
    <property type="match status" value="1"/>
</dbReference>
<dbReference type="Gene3D" id="3.10.180.10">
    <property type="entry name" value="2,3-Dihydroxybiphenyl 1,2-Dioxygenase, domain 1"/>
    <property type="match status" value="1"/>
</dbReference>
<proteinExistence type="predicted"/>
<dbReference type="PROSITE" id="PS51819">
    <property type="entry name" value="VOC"/>
    <property type="match status" value="1"/>
</dbReference>
<reference evidence="2 3" key="1">
    <citation type="journal article" date="2015" name="Int. J. Syst. Evol. Microbiol.">
        <title>Carboxylicivirga linearis sp. nov., isolated from a sea cucumber culture pond.</title>
        <authorList>
            <person name="Wang F.Q."/>
            <person name="Zhou Y.X."/>
            <person name="Lin X.Z."/>
            <person name="Chen G.J."/>
            <person name="Du Z.J."/>
        </authorList>
    </citation>
    <scope>NUCLEOTIDE SEQUENCE [LARGE SCALE GENOMIC DNA]</scope>
    <source>
        <strain evidence="2 3">FB218</strain>
    </source>
</reference>
<dbReference type="PANTHER" id="PTHR36113">
    <property type="entry name" value="LYASE, PUTATIVE-RELATED-RELATED"/>
    <property type="match status" value="1"/>
</dbReference>
<dbReference type="RefSeq" id="WP_212219872.1">
    <property type="nucleotide sequence ID" value="NZ_JAGUCO010000034.1"/>
</dbReference>
<gene>
    <name evidence="2" type="ORF">KEM10_21995</name>
</gene>
<feature type="domain" description="VOC" evidence="1">
    <location>
        <begin position="2"/>
        <end position="129"/>
    </location>
</feature>
<dbReference type="EMBL" id="JAGUCO010000034">
    <property type="protein sequence ID" value="MBS2100974.1"/>
    <property type="molecule type" value="Genomic_DNA"/>
</dbReference>
<organism evidence="2 3">
    <name type="scientific">Carboxylicivirga linearis</name>
    <dbReference type="NCBI Taxonomy" id="1628157"/>
    <lineage>
        <taxon>Bacteria</taxon>
        <taxon>Pseudomonadati</taxon>
        <taxon>Bacteroidota</taxon>
        <taxon>Bacteroidia</taxon>
        <taxon>Marinilabiliales</taxon>
        <taxon>Marinilabiliaceae</taxon>
        <taxon>Carboxylicivirga</taxon>
    </lineage>
</organism>
<keyword evidence="3" id="KW-1185">Reference proteome</keyword>
<name>A0ABS5K2V9_9BACT</name>
<dbReference type="Proteomes" id="UP000708576">
    <property type="component" value="Unassembled WGS sequence"/>
</dbReference>
<dbReference type="InterPro" id="IPR037523">
    <property type="entry name" value="VOC_core"/>
</dbReference>
<dbReference type="InterPro" id="IPR051332">
    <property type="entry name" value="Fosfomycin_Res_Enzymes"/>
</dbReference>
<dbReference type="InterPro" id="IPR004360">
    <property type="entry name" value="Glyas_Fos-R_dOase_dom"/>
</dbReference>
<protein>
    <submittedName>
        <fullName evidence="2">VOC family protein</fullName>
    </submittedName>
</protein>
<dbReference type="Pfam" id="PF00903">
    <property type="entry name" value="Glyoxalase"/>
    <property type="match status" value="1"/>
</dbReference>
<sequence>MKIDHIAIWTHDLEKVKKFYVKYFGAKCSDKYKNTKKNFTSYFLSFEDGSTRIELMHSPFIMEFLGNHATSLGLTHLSISVGDKNNVNKLTEQLRKDGYTIVSEPRTTGDGYYESVIEDSEWNRIEITE</sequence>
<accession>A0ABS5K2V9</accession>
<dbReference type="InterPro" id="IPR029068">
    <property type="entry name" value="Glyas_Bleomycin-R_OHBP_Dase"/>
</dbReference>
<evidence type="ECO:0000313" key="3">
    <source>
        <dbReference type="Proteomes" id="UP000708576"/>
    </source>
</evidence>
<evidence type="ECO:0000313" key="2">
    <source>
        <dbReference type="EMBL" id="MBS2100974.1"/>
    </source>
</evidence>
<dbReference type="PANTHER" id="PTHR36113:SF1">
    <property type="entry name" value="GLYOXALASE_BLEOMYCIN RESISTANCE PROTEIN_DIOXYGENASE"/>
    <property type="match status" value="1"/>
</dbReference>
<comment type="caution">
    <text evidence="2">The sequence shown here is derived from an EMBL/GenBank/DDBJ whole genome shotgun (WGS) entry which is preliminary data.</text>
</comment>